<protein>
    <recommendedName>
        <fullName evidence="4">Glutathione S-transferase</fullName>
    </recommendedName>
</protein>
<dbReference type="EMBL" id="MN739293">
    <property type="protein sequence ID" value="QHS97357.1"/>
    <property type="molecule type" value="Genomic_DNA"/>
</dbReference>
<dbReference type="PROSITE" id="PS50404">
    <property type="entry name" value="GST_NTER"/>
    <property type="match status" value="1"/>
</dbReference>
<dbReference type="Gene3D" id="3.40.30.10">
    <property type="entry name" value="Glutaredoxin"/>
    <property type="match status" value="1"/>
</dbReference>
<dbReference type="InterPro" id="IPR040079">
    <property type="entry name" value="Glutathione_S-Trfase"/>
</dbReference>
<feature type="domain" description="GST N-terminal" evidence="1">
    <location>
        <begin position="1"/>
        <end position="92"/>
    </location>
</feature>
<dbReference type="Pfam" id="PF02798">
    <property type="entry name" value="GST_N"/>
    <property type="match status" value="1"/>
</dbReference>
<dbReference type="PANTHER" id="PTHR11571">
    <property type="entry name" value="GLUTATHIONE S-TRANSFERASE"/>
    <property type="match status" value="1"/>
</dbReference>
<dbReference type="SFLD" id="SFLDS00019">
    <property type="entry name" value="Glutathione_Transferase_(cytos"/>
    <property type="match status" value="1"/>
</dbReference>
<evidence type="ECO:0008006" key="4">
    <source>
        <dbReference type="Google" id="ProtNLM"/>
    </source>
</evidence>
<dbReference type="PROSITE" id="PS50405">
    <property type="entry name" value="GST_CTER"/>
    <property type="match status" value="1"/>
</dbReference>
<dbReference type="SFLD" id="SFLDG00363">
    <property type="entry name" value="AMPS_(cytGST):_Alpha-__Mu-__Pi"/>
    <property type="match status" value="1"/>
</dbReference>
<dbReference type="GO" id="GO:0004364">
    <property type="term" value="F:glutathione transferase activity"/>
    <property type="evidence" value="ECO:0007669"/>
    <property type="project" value="TreeGrafter"/>
</dbReference>
<dbReference type="InterPro" id="IPR036249">
    <property type="entry name" value="Thioredoxin-like_sf"/>
</dbReference>
<dbReference type="AlphaFoldDB" id="A0A6C0BYD6"/>
<dbReference type="InterPro" id="IPR010987">
    <property type="entry name" value="Glutathione-S-Trfase_C-like"/>
</dbReference>
<evidence type="ECO:0000259" key="1">
    <source>
        <dbReference type="PROSITE" id="PS50404"/>
    </source>
</evidence>
<evidence type="ECO:0000313" key="3">
    <source>
        <dbReference type="EMBL" id="QHS97357.1"/>
    </source>
</evidence>
<dbReference type="SUPFAM" id="SSF47616">
    <property type="entry name" value="GST C-terminal domain-like"/>
    <property type="match status" value="1"/>
</dbReference>
<dbReference type="CDD" id="cd03039">
    <property type="entry name" value="GST_N_Sigma_like"/>
    <property type="match status" value="1"/>
</dbReference>
<dbReference type="SFLD" id="SFLDG01205">
    <property type="entry name" value="AMPS.1"/>
    <property type="match status" value="1"/>
</dbReference>
<dbReference type="InterPro" id="IPR050213">
    <property type="entry name" value="GST_superfamily"/>
</dbReference>
<accession>A0A6C0BYD6</accession>
<organism evidence="3">
    <name type="scientific">viral metagenome</name>
    <dbReference type="NCBI Taxonomy" id="1070528"/>
    <lineage>
        <taxon>unclassified sequences</taxon>
        <taxon>metagenomes</taxon>
        <taxon>organismal metagenomes</taxon>
    </lineage>
</organism>
<dbReference type="InterPro" id="IPR004046">
    <property type="entry name" value="GST_C"/>
</dbReference>
<evidence type="ECO:0000259" key="2">
    <source>
        <dbReference type="PROSITE" id="PS50405"/>
    </source>
</evidence>
<proteinExistence type="predicted"/>
<dbReference type="Pfam" id="PF14497">
    <property type="entry name" value="GST_C_3"/>
    <property type="match status" value="1"/>
</dbReference>
<dbReference type="PANTHER" id="PTHR11571:SF150">
    <property type="entry name" value="GLUTATHIONE S-TRANSFERASE"/>
    <property type="match status" value="1"/>
</dbReference>
<dbReference type="GO" id="GO:0006749">
    <property type="term" value="P:glutathione metabolic process"/>
    <property type="evidence" value="ECO:0007669"/>
    <property type="project" value="TreeGrafter"/>
</dbReference>
<dbReference type="InterPro" id="IPR004045">
    <property type="entry name" value="Glutathione_S-Trfase_N"/>
</dbReference>
<dbReference type="SUPFAM" id="SSF52833">
    <property type="entry name" value="Thioredoxin-like"/>
    <property type="match status" value="1"/>
</dbReference>
<reference evidence="3" key="1">
    <citation type="journal article" date="2020" name="Nature">
        <title>Giant virus diversity and host interactions through global metagenomics.</title>
        <authorList>
            <person name="Schulz F."/>
            <person name="Roux S."/>
            <person name="Paez-Espino D."/>
            <person name="Jungbluth S."/>
            <person name="Walsh D.A."/>
            <person name="Denef V.J."/>
            <person name="McMahon K.D."/>
            <person name="Konstantinidis K.T."/>
            <person name="Eloe-Fadrosh E.A."/>
            <person name="Kyrpides N.C."/>
            <person name="Woyke T."/>
        </authorList>
    </citation>
    <scope>NUCLEOTIDE SEQUENCE</scope>
    <source>
        <strain evidence="3">GVMAG-M-3300020169-51</strain>
    </source>
</reference>
<dbReference type="Gene3D" id="1.20.1050.10">
    <property type="match status" value="1"/>
</dbReference>
<name>A0A6C0BYD6_9ZZZZ</name>
<dbReference type="InterPro" id="IPR036282">
    <property type="entry name" value="Glutathione-S-Trfase_C_sf"/>
</dbReference>
<feature type="domain" description="GST C-terminal" evidence="2">
    <location>
        <begin position="94"/>
        <end position="219"/>
    </location>
</feature>
<sequence length="219" mass="25180">MKLTYFNGKGMAETSRILLAAAGVEYEDFRYPLKINSWATYDFTRDEFDKDKADGKLWKSMGKVPFLEVDGKTICQSKAIERYIASRYNLMGSNLEDSAIIDSYCECLRDFKTAYHNEKKKPDKETAMNKWFNELLVNKLEVFDSIVSNKGSDMSGYSVGNQLSLADISIYTFLVEYFDNKDGVLKAYENCPKLKTIVKTVDDNEKIKKWIETRPVGSY</sequence>